<evidence type="ECO:0000313" key="1">
    <source>
        <dbReference type="EMBL" id="PVW13782.1"/>
    </source>
</evidence>
<organism evidence="1 2">
    <name type="scientific">Marixanthomonas spongiae</name>
    <dbReference type="NCBI Taxonomy" id="2174845"/>
    <lineage>
        <taxon>Bacteria</taxon>
        <taxon>Pseudomonadati</taxon>
        <taxon>Bacteroidota</taxon>
        <taxon>Flavobacteriia</taxon>
        <taxon>Flavobacteriales</taxon>
        <taxon>Flavobacteriaceae</taxon>
        <taxon>Marixanthomonas</taxon>
    </lineage>
</organism>
<dbReference type="RefSeq" id="WP_116694915.1">
    <property type="nucleotide sequence ID" value="NZ_QEHR01000007.1"/>
</dbReference>
<name>A0A2U0HY28_9FLAO</name>
<reference evidence="1 2" key="1">
    <citation type="submission" date="2018-04" db="EMBL/GenBank/DDBJ databases">
        <title>Marixanthomonas spongiae HN-E44 sp. nov., isolated from a marine sponge.</title>
        <authorList>
            <person name="Luo L."/>
            <person name="Zhuang L."/>
        </authorList>
    </citation>
    <scope>NUCLEOTIDE SEQUENCE [LARGE SCALE GENOMIC DNA]</scope>
    <source>
        <strain evidence="1 2">HN-E44</strain>
    </source>
</reference>
<proteinExistence type="predicted"/>
<dbReference type="OrthoDB" id="1466422at2"/>
<dbReference type="Proteomes" id="UP000245962">
    <property type="component" value="Unassembled WGS sequence"/>
</dbReference>
<sequence>MRLVIQIILWIVIIFLGYKLYGSISGPFEFNKEKKIRYQKVINNLKDIRNAELAHQEITGSFTGSFDSLIRFIDTAQFAITQRRDSVYADVEKNKAYGIDEGYFITESLIDTLSFTPVKDSLFGKSNRYKTMMEVPVKGVDAKINLQAGTIMKNGSKYSVFEASVPKEVVLQGMDKELIHQEKQANTVEGVRGANVQVGSMNEIDTNGNWGKSYDTGQNQ</sequence>
<dbReference type="EMBL" id="QEHR01000007">
    <property type="protein sequence ID" value="PVW13782.1"/>
    <property type="molecule type" value="Genomic_DNA"/>
</dbReference>
<dbReference type="AlphaFoldDB" id="A0A2U0HY28"/>
<comment type="caution">
    <text evidence="1">The sequence shown here is derived from an EMBL/GenBank/DDBJ whole genome shotgun (WGS) entry which is preliminary data.</text>
</comment>
<evidence type="ECO:0000313" key="2">
    <source>
        <dbReference type="Proteomes" id="UP000245962"/>
    </source>
</evidence>
<keyword evidence="2" id="KW-1185">Reference proteome</keyword>
<accession>A0A2U0HY28</accession>
<gene>
    <name evidence="1" type="ORF">DDV96_11530</name>
</gene>
<protein>
    <submittedName>
        <fullName evidence="1">Uncharacterized protein</fullName>
    </submittedName>
</protein>